<reference evidence="7 8" key="1">
    <citation type="journal article" date="2015" name="Genome Announc.">
        <title>Expanding the biotechnology potential of lactobacilli through comparative genomics of 213 strains and associated genera.</title>
        <authorList>
            <person name="Sun Z."/>
            <person name="Harris H.M."/>
            <person name="McCann A."/>
            <person name="Guo C."/>
            <person name="Argimon S."/>
            <person name="Zhang W."/>
            <person name="Yang X."/>
            <person name="Jeffery I.B."/>
            <person name="Cooney J.C."/>
            <person name="Kagawa T.F."/>
            <person name="Liu W."/>
            <person name="Song Y."/>
            <person name="Salvetti E."/>
            <person name="Wrobel A."/>
            <person name="Rasinkangas P."/>
            <person name="Parkhill J."/>
            <person name="Rea M.C."/>
            <person name="O'Sullivan O."/>
            <person name="Ritari J."/>
            <person name="Douillard F.P."/>
            <person name="Paul Ross R."/>
            <person name="Yang R."/>
            <person name="Briner A.E."/>
            <person name="Felis G.E."/>
            <person name="de Vos W.M."/>
            <person name="Barrangou R."/>
            <person name="Klaenhammer T.R."/>
            <person name="Caufield P.W."/>
            <person name="Cui Y."/>
            <person name="Zhang H."/>
            <person name="O'Toole P.W."/>
        </authorList>
    </citation>
    <scope>NUCLEOTIDE SEQUENCE [LARGE SCALE GENOMIC DNA]</scope>
    <source>
        <strain evidence="7 8">DSM 16043</strain>
    </source>
</reference>
<evidence type="ECO:0000256" key="3">
    <source>
        <dbReference type="ARBA" id="ARBA00022643"/>
    </source>
</evidence>
<gene>
    <name evidence="7" type="ORF">FC46_GL001115</name>
</gene>
<dbReference type="OrthoDB" id="9775805at2"/>
<name>A0A0R1UD60_9LACO</name>
<keyword evidence="8" id="KW-1185">Reference proteome</keyword>
<keyword evidence="3 5" id="KW-0288">FMN</keyword>
<dbReference type="EMBL" id="AZFM01000030">
    <property type="protein sequence ID" value="KRL89098.1"/>
    <property type="molecule type" value="Genomic_DNA"/>
</dbReference>
<keyword evidence="5" id="KW-0521">NADP</keyword>
<dbReference type="PIRSF" id="PIRSF005426">
    <property type="entry name" value="Frp"/>
    <property type="match status" value="1"/>
</dbReference>
<dbReference type="PANTHER" id="PTHR43425">
    <property type="entry name" value="OXYGEN-INSENSITIVE NADPH NITROREDUCTASE"/>
    <property type="match status" value="1"/>
</dbReference>
<evidence type="ECO:0000259" key="6">
    <source>
        <dbReference type="Pfam" id="PF00881"/>
    </source>
</evidence>
<keyword evidence="4 5" id="KW-0560">Oxidoreductase</keyword>
<evidence type="ECO:0000256" key="4">
    <source>
        <dbReference type="ARBA" id="ARBA00023002"/>
    </source>
</evidence>
<comment type="similarity">
    <text evidence="1 5">Belongs to the flavin oxidoreductase frp family.</text>
</comment>
<dbReference type="PANTHER" id="PTHR43425:SF3">
    <property type="entry name" value="NADPH-DEPENDENT OXIDOREDUCTASE"/>
    <property type="match status" value="1"/>
</dbReference>
<dbReference type="InterPro" id="IPR000415">
    <property type="entry name" value="Nitroreductase-like"/>
</dbReference>
<dbReference type="SUPFAM" id="SSF55469">
    <property type="entry name" value="FMN-dependent nitroreductase-like"/>
    <property type="match status" value="1"/>
</dbReference>
<dbReference type="CDD" id="cd02146">
    <property type="entry name" value="NfsA-like"/>
    <property type="match status" value="1"/>
</dbReference>
<dbReference type="Proteomes" id="UP000051036">
    <property type="component" value="Unassembled WGS sequence"/>
</dbReference>
<protein>
    <submittedName>
        <fullName evidence="7">NADPH-flavin oxidoreductase</fullName>
    </submittedName>
</protein>
<feature type="domain" description="Nitroreductase" evidence="6">
    <location>
        <begin position="12"/>
        <end position="164"/>
    </location>
</feature>
<evidence type="ECO:0000256" key="2">
    <source>
        <dbReference type="ARBA" id="ARBA00022630"/>
    </source>
</evidence>
<dbReference type="Gene3D" id="3.40.109.10">
    <property type="entry name" value="NADH Oxidase"/>
    <property type="match status" value="1"/>
</dbReference>
<proteinExistence type="inferred from homology"/>
<dbReference type="InterPro" id="IPR029479">
    <property type="entry name" value="Nitroreductase"/>
</dbReference>
<dbReference type="STRING" id="1423763.FC46_GL001115"/>
<evidence type="ECO:0000256" key="1">
    <source>
        <dbReference type="ARBA" id="ARBA00008366"/>
    </source>
</evidence>
<sequence>MIHNSTIDAQLNHRSIRKFKDTTLSKEQLETLYEVFRQTSTSMFMQNASLLHITDEKKKKQIREACNQKYVGAEGDLFIFVVDLYRNQQIRKQLNKDDGRVHTTDIFFQAMEDTLLAFQNVANAVESMGLGYVPLGTINDHPKKMLEILDLPELTFAVLGMQVGVPDQSPQLKPRLPLEFTCFENDYKKNIDVKDLADYDQVVTTYYDLRDANRRIDSFTKQITGAKLDNHETDRDDLIEVLHHQKLCMDWK</sequence>
<dbReference type="PATRIC" id="fig|1423763.3.peg.1131"/>
<dbReference type="RefSeq" id="WP_057799519.1">
    <property type="nucleotide sequence ID" value="NZ_AZFM01000030.1"/>
</dbReference>
<accession>A0A0R1UD60</accession>
<dbReference type="AlphaFoldDB" id="A0A0R1UD60"/>
<dbReference type="Pfam" id="PF00881">
    <property type="entry name" value="Nitroreductase"/>
    <property type="match status" value="1"/>
</dbReference>
<organism evidence="7 8">
    <name type="scientific">Lactobacillus kalixensis DSM 16043</name>
    <dbReference type="NCBI Taxonomy" id="1423763"/>
    <lineage>
        <taxon>Bacteria</taxon>
        <taxon>Bacillati</taxon>
        <taxon>Bacillota</taxon>
        <taxon>Bacilli</taxon>
        <taxon>Lactobacillales</taxon>
        <taxon>Lactobacillaceae</taxon>
        <taxon>Lactobacillus</taxon>
    </lineage>
</organism>
<evidence type="ECO:0000256" key="5">
    <source>
        <dbReference type="PIRNR" id="PIRNR005426"/>
    </source>
</evidence>
<evidence type="ECO:0000313" key="7">
    <source>
        <dbReference type="EMBL" id="KRL89098.1"/>
    </source>
</evidence>
<keyword evidence="2 5" id="KW-0285">Flavoprotein</keyword>
<dbReference type="InterPro" id="IPR016446">
    <property type="entry name" value="Flavin_OxRdtase_Frp"/>
</dbReference>
<evidence type="ECO:0000313" key="8">
    <source>
        <dbReference type="Proteomes" id="UP000051036"/>
    </source>
</evidence>
<dbReference type="GO" id="GO:0016491">
    <property type="term" value="F:oxidoreductase activity"/>
    <property type="evidence" value="ECO:0007669"/>
    <property type="project" value="UniProtKB-UniRule"/>
</dbReference>
<comment type="caution">
    <text evidence="7">The sequence shown here is derived from an EMBL/GenBank/DDBJ whole genome shotgun (WGS) entry which is preliminary data.</text>
</comment>